<dbReference type="EMBL" id="CZVV01000195">
    <property type="protein sequence ID" value="CUT05883.1"/>
    <property type="molecule type" value="Genomic_DNA"/>
</dbReference>
<evidence type="ECO:0000313" key="1">
    <source>
        <dbReference type="EMBL" id="CUT05883.1"/>
    </source>
</evidence>
<sequence length="58" mass="6541">MDILNLDGEIIKSGIELLTPQNLSIIGAYKDGLFFLEQLPQDEKGNIPNPRIIKYVIK</sequence>
<accession>A0A916LL02</accession>
<protein>
    <submittedName>
        <fullName evidence="1">Uncharacterized protein</fullName>
    </submittedName>
</protein>
<gene>
    <name evidence="1" type="ORF">JGI25_01671</name>
</gene>
<evidence type="ECO:0000313" key="2">
    <source>
        <dbReference type="Proteomes" id="UP000243105"/>
    </source>
</evidence>
<name>A0A916LL02_KRYT1</name>
<dbReference type="Proteomes" id="UP000243105">
    <property type="component" value="Unassembled WGS sequence"/>
</dbReference>
<reference evidence="1 2" key="1">
    <citation type="submission" date="2015-11" db="EMBL/GenBank/DDBJ databases">
        <authorList>
            <person name="Varghese N."/>
        </authorList>
    </citation>
    <scope>NUCLEOTIDE SEQUENCE [LARGE SCALE GENOMIC DNA]</scope>
    <source>
        <strain evidence="1 2">JGI-25</strain>
    </source>
</reference>
<proteinExistence type="predicted"/>
<comment type="caution">
    <text evidence="1">The sequence shown here is derived from an EMBL/GenBank/DDBJ whole genome shotgun (WGS) entry which is preliminary data.</text>
</comment>
<organism evidence="1 2">
    <name type="scientific">Kryptobacter tengchongensis</name>
    <dbReference type="NCBI Taxonomy" id="1643429"/>
    <lineage>
        <taxon>Bacteria</taxon>
        <taxon>Pseudomonadati</taxon>
        <taxon>Candidatus Kryptoniota</taxon>
        <taxon>Candidatus Kryptobacter</taxon>
    </lineage>
</organism>
<dbReference type="AlphaFoldDB" id="A0A916LL02"/>